<dbReference type="PANTHER" id="PTHR43464">
    <property type="entry name" value="METHYLTRANSFERASE"/>
    <property type="match status" value="1"/>
</dbReference>
<proteinExistence type="predicted"/>
<evidence type="ECO:0000256" key="1">
    <source>
        <dbReference type="ARBA" id="ARBA00022603"/>
    </source>
</evidence>
<dbReference type="EC" id="2.1.1.64" evidence="6"/>
<feature type="domain" description="Methyltransferase" evidence="5">
    <location>
        <begin position="43"/>
        <end position="134"/>
    </location>
</feature>
<gene>
    <name evidence="6" type="ORF">ACFFRE_12860</name>
</gene>
<dbReference type="GO" id="GO:0102208">
    <property type="term" value="F:2-polyprenyl-6-hydroxyphenol methylase activity"/>
    <property type="evidence" value="ECO:0007669"/>
    <property type="project" value="UniProtKB-EC"/>
</dbReference>
<organism evidence="6 7">
    <name type="scientific">Aciditerrimonas ferrireducens</name>
    <dbReference type="NCBI Taxonomy" id="667306"/>
    <lineage>
        <taxon>Bacteria</taxon>
        <taxon>Bacillati</taxon>
        <taxon>Actinomycetota</taxon>
        <taxon>Acidimicrobiia</taxon>
        <taxon>Acidimicrobiales</taxon>
        <taxon>Acidimicrobiaceae</taxon>
        <taxon>Aciditerrimonas</taxon>
    </lineage>
</organism>
<protein>
    <submittedName>
        <fullName evidence="6">Class I SAM-dependent methyltransferase</fullName>
        <ecNumber evidence="6">2.1.1.222</ecNumber>
        <ecNumber evidence="6">2.1.1.64</ecNumber>
    </submittedName>
</protein>
<sequence>MSREAPAPEGAMWDERFAQARWPTEPDPLLVEAVADLPPGRALDLGSGPGRNGLWLAQRGWQVTLLDASRVALEQATARAAELQVTVEVRYEDAFAFADPPGSFELVVVANLHPGPERLPAILDRAATALVPGGHLFVVGHDLAMLGRTGPPDPERLLTVERLVAAMPSLVRVERVERRRRPPDHGGHGGLDGQGQGDDEDLAVVALATRLTS</sequence>
<evidence type="ECO:0000256" key="2">
    <source>
        <dbReference type="ARBA" id="ARBA00022679"/>
    </source>
</evidence>
<evidence type="ECO:0000259" key="5">
    <source>
        <dbReference type="Pfam" id="PF13649"/>
    </source>
</evidence>
<dbReference type="Pfam" id="PF13649">
    <property type="entry name" value="Methyltransf_25"/>
    <property type="match status" value="1"/>
</dbReference>
<dbReference type="SUPFAM" id="SSF53335">
    <property type="entry name" value="S-adenosyl-L-methionine-dependent methyltransferases"/>
    <property type="match status" value="1"/>
</dbReference>
<feature type="compositionally biased region" description="Basic and acidic residues" evidence="4">
    <location>
        <begin position="174"/>
        <end position="187"/>
    </location>
</feature>
<evidence type="ECO:0000256" key="4">
    <source>
        <dbReference type="SAM" id="MobiDB-lite"/>
    </source>
</evidence>
<keyword evidence="3" id="KW-0949">S-adenosyl-L-methionine</keyword>
<reference evidence="6 7" key="1">
    <citation type="submission" date="2024-09" db="EMBL/GenBank/DDBJ databases">
        <authorList>
            <person name="Sun Q."/>
            <person name="Mori K."/>
        </authorList>
    </citation>
    <scope>NUCLEOTIDE SEQUENCE [LARGE SCALE GENOMIC DNA]</scope>
    <source>
        <strain evidence="6 7">JCM 15389</strain>
    </source>
</reference>
<dbReference type="PANTHER" id="PTHR43464:SF19">
    <property type="entry name" value="UBIQUINONE BIOSYNTHESIS O-METHYLTRANSFERASE, MITOCHONDRIAL"/>
    <property type="match status" value="1"/>
</dbReference>
<evidence type="ECO:0000313" key="6">
    <source>
        <dbReference type="EMBL" id="MFC0083018.1"/>
    </source>
</evidence>
<comment type="caution">
    <text evidence="6">The sequence shown here is derived from an EMBL/GenBank/DDBJ whole genome shotgun (WGS) entry which is preliminary data.</text>
</comment>
<dbReference type="Gene3D" id="3.40.50.150">
    <property type="entry name" value="Vaccinia Virus protein VP39"/>
    <property type="match status" value="1"/>
</dbReference>
<evidence type="ECO:0000256" key="3">
    <source>
        <dbReference type="ARBA" id="ARBA00022691"/>
    </source>
</evidence>
<dbReference type="CDD" id="cd02440">
    <property type="entry name" value="AdoMet_MTases"/>
    <property type="match status" value="1"/>
</dbReference>
<dbReference type="InterPro" id="IPR029063">
    <property type="entry name" value="SAM-dependent_MTases_sf"/>
</dbReference>
<feature type="region of interest" description="Disordered" evidence="4">
    <location>
        <begin position="174"/>
        <end position="199"/>
    </location>
</feature>
<dbReference type="GO" id="GO:0032259">
    <property type="term" value="P:methylation"/>
    <property type="evidence" value="ECO:0007669"/>
    <property type="project" value="UniProtKB-KW"/>
</dbReference>
<name>A0ABV6C5R8_9ACTN</name>
<dbReference type="Proteomes" id="UP001589788">
    <property type="component" value="Unassembled WGS sequence"/>
</dbReference>
<keyword evidence="1 6" id="KW-0489">Methyltransferase</keyword>
<keyword evidence="2 6" id="KW-0808">Transferase</keyword>
<evidence type="ECO:0000313" key="7">
    <source>
        <dbReference type="Proteomes" id="UP001589788"/>
    </source>
</evidence>
<dbReference type="EC" id="2.1.1.222" evidence="6"/>
<dbReference type="GO" id="GO:0061542">
    <property type="term" value="F:3-demethylubiquinol 3-O-methyltransferase activity"/>
    <property type="evidence" value="ECO:0007669"/>
    <property type="project" value="UniProtKB-EC"/>
</dbReference>
<accession>A0ABV6C5R8</accession>
<dbReference type="InterPro" id="IPR041698">
    <property type="entry name" value="Methyltransf_25"/>
</dbReference>
<dbReference type="EMBL" id="JBHLYQ010000220">
    <property type="protein sequence ID" value="MFC0083018.1"/>
    <property type="molecule type" value="Genomic_DNA"/>
</dbReference>
<keyword evidence="7" id="KW-1185">Reference proteome</keyword>
<dbReference type="RefSeq" id="WP_377790744.1">
    <property type="nucleotide sequence ID" value="NZ_JBHLYQ010000220.1"/>
</dbReference>